<reference evidence="2 3" key="1">
    <citation type="journal article" date="2018" name="Evol. Lett.">
        <title>Horizontal gene cluster transfer increased hallucinogenic mushroom diversity.</title>
        <authorList>
            <person name="Reynolds H.T."/>
            <person name="Vijayakumar V."/>
            <person name="Gluck-Thaler E."/>
            <person name="Korotkin H.B."/>
            <person name="Matheny P.B."/>
            <person name="Slot J.C."/>
        </authorList>
    </citation>
    <scope>NUCLEOTIDE SEQUENCE [LARGE SCALE GENOMIC DNA]</scope>
    <source>
        <strain evidence="2 3">SRW20</strain>
    </source>
</reference>
<dbReference type="Proteomes" id="UP000284706">
    <property type="component" value="Unassembled WGS sequence"/>
</dbReference>
<evidence type="ECO:0000313" key="3">
    <source>
        <dbReference type="Proteomes" id="UP000284706"/>
    </source>
</evidence>
<accession>A0A409VH41</accession>
<proteinExistence type="predicted"/>
<organism evidence="2 3">
    <name type="scientific">Gymnopilus dilepis</name>
    <dbReference type="NCBI Taxonomy" id="231916"/>
    <lineage>
        <taxon>Eukaryota</taxon>
        <taxon>Fungi</taxon>
        <taxon>Dikarya</taxon>
        <taxon>Basidiomycota</taxon>
        <taxon>Agaricomycotina</taxon>
        <taxon>Agaricomycetes</taxon>
        <taxon>Agaricomycetidae</taxon>
        <taxon>Agaricales</taxon>
        <taxon>Agaricineae</taxon>
        <taxon>Hymenogastraceae</taxon>
        <taxon>Gymnopilus</taxon>
    </lineage>
</organism>
<keyword evidence="3" id="KW-1185">Reference proteome</keyword>
<protein>
    <submittedName>
        <fullName evidence="2">Uncharacterized protein</fullName>
    </submittedName>
</protein>
<feature type="region of interest" description="Disordered" evidence="1">
    <location>
        <begin position="195"/>
        <end position="225"/>
    </location>
</feature>
<evidence type="ECO:0000256" key="1">
    <source>
        <dbReference type="SAM" id="MobiDB-lite"/>
    </source>
</evidence>
<evidence type="ECO:0000313" key="2">
    <source>
        <dbReference type="EMBL" id="PPQ65545.1"/>
    </source>
</evidence>
<comment type="caution">
    <text evidence="2">The sequence shown here is derived from an EMBL/GenBank/DDBJ whole genome shotgun (WGS) entry which is preliminary data.</text>
</comment>
<name>A0A409VH41_9AGAR</name>
<dbReference type="OrthoDB" id="3224585at2759"/>
<dbReference type="AlphaFoldDB" id="A0A409VH41"/>
<feature type="compositionally biased region" description="Basic and acidic residues" evidence="1">
    <location>
        <begin position="275"/>
        <end position="297"/>
    </location>
</feature>
<dbReference type="InParanoid" id="A0A409VH41"/>
<sequence length="327" mass="37390">MVEEARGFVVSLGVGMGDGRKIRGRRCLFEHWLCQQQRIAVKVDVYPCQLKAISCCSQAGPDVRLTNTPHFTLIRKLIRSIRYYRRHQFSIANYRQSSSIPLSTCKLNLGDMIEIPDYIPSFLLNPTAYHRHDFIRGQRRPLHVSIDSDGSCQSSSAMHCKTSDGRKWKRRRALTSFLTIRAAFAHRGEDLALFSTHPHSKPEHAANKPQRPQARASTHPDFDASQISITTFHIMPRVTESDEVFKKRTQVVDRPQTTDHNINDEYLRHPPHNTDVLKDTRWHPAKESAREPTEEQRAPTPSEGVGHKITPLEQMAAFTQEDSVLPE</sequence>
<gene>
    <name evidence="2" type="ORF">CVT26_000502</name>
</gene>
<feature type="region of interest" description="Disordered" evidence="1">
    <location>
        <begin position="246"/>
        <end position="327"/>
    </location>
</feature>
<dbReference type="EMBL" id="NHYE01005651">
    <property type="protein sequence ID" value="PPQ65545.1"/>
    <property type="molecule type" value="Genomic_DNA"/>
</dbReference>